<keyword evidence="4 10" id="KW-0812">Transmembrane</keyword>
<comment type="subcellular location">
    <subcellularLocation>
        <location evidence="1">Endosome membrane</location>
        <topology evidence="1">Multi-pass membrane protein</topology>
    </subcellularLocation>
    <subcellularLocation>
        <location evidence="2">Golgi apparatus membrane</location>
        <topology evidence="2">Multi-pass membrane protein</topology>
    </subcellularLocation>
</comment>
<evidence type="ECO:0000256" key="2">
    <source>
        <dbReference type="ARBA" id="ARBA00004653"/>
    </source>
</evidence>
<evidence type="ECO:0000256" key="5">
    <source>
        <dbReference type="ARBA" id="ARBA00022729"/>
    </source>
</evidence>
<sequence length="481" mass="55444">MSPNENHLCYFIQLLERQLWKRKHVNVLQFKVNSSIYTTLITIYKAAKTFLPHDSVVEYLIPMMLRSPKIQFIALLLISLGSQVISDAFDHRYSNGDTIPIYANRVGLYSNPMEAYDYYDLPFCSTDAVKKKVNLNELLAGGHLVPTPYKVEFRVDKVLELLCNKRLNKSDVSQFRSVVQKDYYMHLYCDDLKIQGFVGRVESDHRDGMIKSKYFIYNHFCFDIFYNKDRVIEILIQVDPSYVVDITEDKEVEVDFTYSVKWIPTQQPFNERMQRYTVSSYSDFVSDVTEDNMTFDKVHGYSIVNSSFTIFILIIGILIFYKRVIHKDISRYRCDVEVAEMADCNQEEAGWKNIHGDVFRFPRHKSLLAAALGSGSQLLVLMVVILIMGIMGVFQPYHQGVFLNSLALVYAVTSVVSGYTSVSFYHKLEGTNWMKNILWTGGLYFGPLFLTFAFNNIVVVVNGSTSVLPLGELIMLSLLWI</sequence>
<dbReference type="AlphaFoldDB" id="A0AAU9MTF6"/>
<organism evidence="11 12">
    <name type="scientific">Lactuca virosa</name>
    <dbReference type="NCBI Taxonomy" id="75947"/>
    <lineage>
        <taxon>Eukaryota</taxon>
        <taxon>Viridiplantae</taxon>
        <taxon>Streptophyta</taxon>
        <taxon>Embryophyta</taxon>
        <taxon>Tracheophyta</taxon>
        <taxon>Spermatophyta</taxon>
        <taxon>Magnoliopsida</taxon>
        <taxon>eudicotyledons</taxon>
        <taxon>Gunneridae</taxon>
        <taxon>Pentapetalae</taxon>
        <taxon>asterids</taxon>
        <taxon>campanulids</taxon>
        <taxon>Asterales</taxon>
        <taxon>Asteraceae</taxon>
        <taxon>Cichorioideae</taxon>
        <taxon>Cichorieae</taxon>
        <taxon>Lactucinae</taxon>
        <taxon>Lactuca</taxon>
    </lineage>
</organism>
<dbReference type="PANTHER" id="PTHR10766:SF180">
    <property type="entry name" value="TRANSMEMBRANE 9 SUPERFAMILY MEMBER"/>
    <property type="match status" value="1"/>
</dbReference>
<comment type="caution">
    <text evidence="10">Lacks conserved residue(s) required for the propagation of feature annotation.</text>
</comment>
<evidence type="ECO:0000256" key="6">
    <source>
        <dbReference type="ARBA" id="ARBA00022753"/>
    </source>
</evidence>
<accession>A0AAU9MTF6</accession>
<evidence type="ECO:0000313" key="12">
    <source>
        <dbReference type="Proteomes" id="UP001157418"/>
    </source>
</evidence>
<evidence type="ECO:0000256" key="1">
    <source>
        <dbReference type="ARBA" id="ARBA00004337"/>
    </source>
</evidence>
<feature type="transmembrane region" description="Helical" evidence="10">
    <location>
        <begin position="300"/>
        <end position="321"/>
    </location>
</feature>
<keyword evidence="6" id="KW-0967">Endosome</keyword>
<dbReference type="InterPro" id="IPR004240">
    <property type="entry name" value="EMP70"/>
</dbReference>
<keyword evidence="8" id="KW-0333">Golgi apparatus</keyword>
<feature type="transmembrane region" description="Helical" evidence="10">
    <location>
        <begin position="367"/>
        <end position="394"/>
    </location>
</feature>
<feature type="transmembrane region" description="Helical" evidence="10">
    <location>
        <begin position="406"/>
        <end position="425"/>
    </location>
</feature>
<evidence type="ECO:0000256" key="4">
    <source>
        <dbReference type="ARBA" id="ARBA00022692"/>
    </source>
</evidence>
<comment type="similarity">
    <text evidence="3 10">Belongs to the nonaspanin (TM9SF) (TC 9.A.2) family.</text>
</comment>
<proteinExistence type="inferred from homology"/>
<evidence type="ECO:0000256" key="10">
    <source>
        <dbReference type="RuleBase" id="RU363079"/>
    </source>
</evidence>
<protein>
    <recommendedName>
        <fullName evidence="10">Transmembrane 9 superfamily member</fullName>
    </recommendedName>
</protein>
<dbReference type="PANTHER" id="PTHR10766">
    <property type="entry name" value="TRANSMEMBRANE 9 SUPERFAMILY PROTEIN"/>
    <property type="match status" value="1"/>
</dbReference>
<feature type="transmembrane region" description="Helical" evidence="10">
    <location>
        <begin position="437"/>
        <end position="454"/>
    </location>
</feature>
<dbReference type="Proteomes" id="UP001157418">
    <property type="component" value="Unassembled WGS sequence"/>
</dbReference>
<dbReference type="EMBL" id="CAKMRJ010003334">
    <property type="protein sequence ID" value="CAH1431154.1"/>
    <property type="molecule type" value="Genomic_DNA"/>
</dbReference>
<evidence type="ECO:0000256" key="9">
    <source>
        <dbReference type="ARBA" id="ARBA00023136"/>
    </source>
</evidence>
<evidence type="ECO:0000256" key="7">
    <source>
        <dbReference type="ARBA" id="ARBA00022989"/>
    </source>
</evidence>
<reference evidence="11 12" key="1">
    <citation type="submission" date="2022-01" db="EMBL/GenBank/DDBJ databases">
        <authorList>
            <person name="Xiong W."/>
            <person name="Schranz E."/>
        </authorList>
    </citation>
    <scope>NUCLEOTIDE SEQUENCE [LARGE SCALE GENOMIC DNA]</scope>
</reference>
<keyword evidence="7 10" id="KW-1133">Transmembrane helix</keyword>
<dbReference type="Pfam" id="PF02990">
    <property type="entry name" value="EMP70"/>
    <property type="match status" value="1"/>
</dbReference>
<name>A0AAU9MTF6_9ASTR</name>
<evidence type="ECO:0000313" key="11">
    <source>
        <dbReference type="EMBL" id="CAH1431154.1"/>
    </source>
</evidence>
<dbReference type="GO" id="GO:0000139">
    <property type="term" value="C:Golgi membrane"/>
    <property type="evidence" value="ECO:0007669"/>
    <property type="project" value="UniProtKB-SubCell"/>
</dbReference>
<dbReference type="GO" id="GO:0010008">
    <property type="term" value="C:endosome membrane"/>
    <property type="evidence" value="ECO:0007669"/>
    <property type="project" value="UniProtKB-SubCell"/>
</dbReference>
<evidence type="ECO:0000256" key="8">
    <source>
        <dbReference type="ARBA" id="ARBA00023034"/>
    </source>
</evidence>
<evidence type="ECO:0000256" key="3">
    <source>
        <dbReference type="ARBA" id="ARBA00005227"/>
    </source>
</evidence>
<dbReference type="GO" id="GO:0072657">
    <property type="term" value="P:protein localization to membrane"/>
    <property type="evidence" value="ECO:0007669"/>
    <property type="project" value="TreeGrafter"/>
</dbReference>
<keyword evidence="9 10" id="KW-0472">Membrane</keyword>
<comment type="caution">
    <text evidence="11">The sequence shown here is derived from an EMBL/GenBank/DDBJ whole genome shotgun (WGS) entry which is preliminary data.</text>
</comment>
<keyword evidence="5" id="KW-0732">Signal</keyword>
<gene>
    <name evidence="11" type="ORF">LVIROSA_LOCUS17881</name>
</gene>
<keyword evidence="12" id="KW-1185">Reference proteome</keyword>